<evidence type="ECO:0000313" key="2">
    <source>
        <dbReference type="Proteomes" id="UP000272560"/>
    </source>
</evidence>
<keyword evidence="2" id="KW-1185">Reference proteome</keyword>
<accession>A0A3A5M8L0</accession>
<sequence length="234" mass="25666">MNLIKHGRAWLLDYAYVGFWQVHGFIFRADPGQYLSPEAGAPVGKAPVLLIPGIYETWQFMRPIAKHLHGAGHPVHVVQKLGYNRGTVEAMAQLAAGYLEEHDLSDVVIVAHSKGGLIGKFLMTMSSAGPRVNRLVAVNTPFSGSVYANFFILPSIRAFSPHNLTLRNLRADLESNGRITSIYGRFDPHIPGGSFVEGARNVQLETMGHFRPIADARVLQEIDRAISAGERDAA</sequence>
<gene>
    <name evidence="1" type="ORF">D6T63_01020</name>
</gene>
<keyword evidence="1" id="KW-0378">Hydrolase</keyword>
<comment type="caution">
    <text evidence="1">The sequence shown here is derived from an EMBL/GenBank/DDBJ whole genome shotgun (WGS) entry which is preliminary data.</text>
</comment>
<dbReference type="Gene3D" id="3.40.50.1820">
    <property type="entry name" value="alpha/beta hydrolase"/>
    <property type="match status" value="1"/>
</dbReference>
<dbReference type="RefSeq" id="WP_120147556.1">
    <property type="nucleotide sequence ID" value="NZ_QZVT01000001.1"/>
</dbReference>
<proteinExistence type="predicted"/>
<dbReference type="GO" id="GO:0016787">
    <property type="term" value="F:hydrolase activity"/>
    <property type="evidence" value="ECO:0007669"/>
    <property type="project" value="UniProtKB-KW"/>
</dbReference>
<dbReference type="EMBL" id="QZVT01000001">
    <property type="protein sequence ID" value="RJT83472.1"/>
    <property type="molecule type" value="Genomic_DNA"/>
</dbReference>
<dbReference type="InterPro" id="IPR029058">
    <property type="entry name" value="AB_hydrolase_fold"/>
</dbReference>
<evidence type="ECO:0000313" key="1">
    <source>
        <dbReference type="EMBL" id="RJT83472.1"/>
    </source>
</evidence>
<dbReference type="SUPFAM" id="SSF53474">
    <property type="entry name" value="alpha/beta-Hydrolases"/>
    <property type="match status" value="1"/>
</dbReference>
<dbReference type="AlphaFoldDB" id="A0A3A5M8L0"/>
<protein>
    <submittedName>
        <fullName evidence="1">Alpha/beta hydrolase</fullName>
    </submittedName>
</protein>
<reference evidence="1 2" key="1">
    <citation type="submission" date="2018-09" db="EMBL/GenBank/DDBJ databases">
        <title>Novel species of Arthrobacter.</title>
        <authorList>
            <person name="Liu Q."/>
            <person name="Xin Y.-H."/>
        </authorList>
    </citation>
    <scope>NUCLEOTIDE SEQUENCE [LARGE SCALE GENOMIC DNA]</scope>
    <source>
        <strain evidence="1 2">Hz2</strain>
    </source>
</reference>
<dbReference type="OrthoDB" id="9770427at2"/>
<name>A0A3A5M8L0_9MICC</name>
<organism evidence="1 2">
    <name type="scientific">Arthrobacter cheniae</name>
    <dbReference type="NCBI Taxonomy" id="1258888"/>
    <lineage>
        <taxon>Bacteria</taxon>
        <taxon>Bacillati</taxon>
        <taxon>Actinomycetota</taxon>
        <taxon>Actinomycetes</taxon>
        <taxon>Micrococcales</taxon>
        <taxon>Micrococcaceae</taxon>
        <taxon>Arthrobacter</taxon>
    </lineage>
</organism>
<dbReference type="Proteomes" id="UP000272560">
    <property type="component" value="Unassembled WGS sequence"/>
</dbReference>